<dbReference type="AlphaFoldDB" id="A0AAE1RIL6"/>
<keyword evidence="2" id="KW-1185">Reference proteome</keyword>
<proteinExistence type="predicted"/>
<evidence type="ECO:0000313" key="2">
    <source>
        <dbReference type="Proteomes" id="UP001291623"/>
    </source>
</evidence>
<sequence length="70" mass="7633">MLIHFVCSTNRSISTLTFTQLGIVMFAFARSTVIGFPTTEAIGKTTSLARCLVVPKSGLNQGFYMSGLIW</sequence>
<dbReference type="EMBL" id="JAVYJV010000016">
    <property type="protein sequence ID" value="KAK4351347.1"/>
    <property type="molecule type" value="Genomic_DNA"/>
</dbReference>
<name>A0AAE1RIL6_9SOLA</name>
<gene>
    <name evidence="1" type="ORF">RND71_030660</name>
</gene>
<dbReference type="Proteomes" id="UP001291623">
    <property type="component" value="Unassembled WGS sequence"/>
</dbReference>
<organism evidence="1 2">
    <name type="scientific">Anisodus tanguticus</name>
    <dbReference type="NCBI Taxonomy" id="243964"/>
    <lineage>
        <taxon>Eukaryota</taxon>
        <taxon>Viridiplantae</taxon>
        <taxon>Streptophyta</taxon>
        <taxon>Embryophyta</taxon>
        <taxon>Tracheophyta</taxon>
        <taxon>Spermatophyta</taxon>
        <taxon>Magnoliopsida</taxon>
        <taxon>eudicotyledons</taxon>
        <taxon>Gunneridae</taxon>
        <taxon>Pentapetalae</taxon>
        <taxon>asterids</taxon>
        <taxon>lamiids</taxon>
        <taxon>Solanales</taxon>
        <taxon>Solanaceae</taxon>
        <taxon>Solanoideae</taxon>
        <taxon>Hyoscyameae</taxon>
        <taxon>Anisodus</taxon>
    </lineage>
</organism>
<accession>A0AAE1RIL6</accession>
<evidence type="ECO:0000313" key="1">
    <source>
        <dbReference type="EMBL" id="KAK4351347.1"/>
    </source>
</evidence>
<comment type="caution">
    <text evidence="1">The sequence shown here is derived from an EMBL/GenBank/DDBJ whole genome shotgun (WGS) entry which is preliminary data.</text>
</comment>
<reference evidence="1" key="1">
    <citation type="submission" date="2023-12" db="EMBL/GenBank/DDBJ databases">
        <title>Genome assembly of Anisodus tanguticus.</title>
        <authorList>
            <person name="Wang Y.-J."/>
        </authorList>
    </citation>
    <scope>NUCLEOTIDE SEQUENCE</scope>
    <source>
        <strain evidence="1">KB-2021</strain>
        <tissue evidence="1">Leaf</tissue>
    </source>
</reference>
<protein>
    <submittedName>
        <fullName evidence="1">Uncharacterized protein</fullName>
    </submittedName>
</protein>